<keyword evidence="10" id="KW-1185">Reference proteome</keyword>
<dbReference type="InterPro" id="IPR036397">
    <property type="entry name" value="RNaseH_sf"/>
</dbReference>
<evidence type="ECO:0000259" key="8">
    <source>
        <dbReference type="PROSITE" id="PS50994"/>
    </source>
</evidence>
<organism evidence="9 10">
    <name type="scientific">Comamonas thiooxydans</name>
    <dbReference type="NCBI Taxonomy" id="363952"/>
    <lineage>
        <taxon>Bacteria</taxon>
        <taxon>Pseudomonadati</taxon>
        <taxon>Pseudomonadota</taxon>
        <taxon>Betaproteobacteria</taxon>
        <taxon>Burkholderiales</taxon>
        <taxon>Comamonadaceae</taxon>
        <taxon>Comamonas</taxon>
    </lineage>
</organism>
<dbReference type="GO" id="GO:0006310">
    <property type="term" value="P:DNA recombination"/>
    <property type="evidence" value="ECO:0007669"/>
    <property type="project" value="UniProtKB-KW"/>
</dbReference>
<evidence type="ECO:0000256" key="1">
    <source>
        <dbReference type="ARBA" id="ARBA00022722"/>
    </source>
</evidence>
<reference evidence="9 10" key="1">
    <citation type="submission" date="2013-09" db="EMBL/GenBank/DDBJ databases">
        <title>High correlation between genotypes and phenotypes of environmental bacteria Comamonas testosteroni strains.</title>
        <authorList>
            <person name="Liu L."/>
            <person name="Zhu W."/>
            <person name="Xia X."/>
            <person name="Xu B."/>
            <person name="Luo M."/>
            <person name="Wang G."/>
        </authorList>
    </citation>
    <scope>NUCLEOTIDE SEQUENCE [LARGE SCALE GENOMIC DNA]</scope>
    <source>
        <strain evidence="9 10">DF2</strain>
    </source>
</reference>
<evidence type="ECO:0000313" key="9">
    <source>
        <dbReference type="EMBL" id="KGH19834.1"/>
    </source>
</evidence>
<dbReference type="GO" id="GO:0046872">
    <property type="term" value="F:metal ion binding"/>
    <property type="evidence" value="ECO:0007669"/>
    <property type="project" value="UniProtKB-KW"/>
</dbReference>
<keyword evidence="6" id="KW-0229">DNA integration</keyword>
<dbReference type="GO" id="GO:0016787">
    <property type="term" value="F:hydrolase activity"/>
    <property type="evidence" value="ECO:0007669"/>
    <property type="project" value="UniProtKB-KW"/>
</dbReference>
<dbReference type="PROSITE" id="PS50994">
    <property type="entry name" value="INTEGRASE"/>
    <property type="match status" value="1"/>
</dbReference>
<keyword evidence="3" id="KW-0255">Endonuclease</keyword>
<evidence type="ECO:0000313" key="10">
    <source>
        <dbReference type="Proteomes" id="UP000029549"/>
    </source>
</evidence>
<evidence type="ECO:0000256" key="3">
    <source>
        <dbReference type="ARBA" id="ARBA00022759"/>
    </source>
</evidence>
<dbReference type="PANTHER" id="PTHR42648">
    <property type="entry name" value="TRANSPOSASE, PUTATIVE-RELATED"/>
    <property type="match status" value="1"/>
</dbReference>
<keyword evidence="5" id="KW-0460">Magnesium</keyword>
<dbReference type="GO" id="GO:0004519">
    <property type="term" value="F:endonuclease activity"/>
    <property type="evidence" value="ECO:0007669"/>
    <property type="project" value="UniProtKB-KW"/>
</dbReference>
<accession>A0A0E3BYT2</accession>
<comment type="caution">
    <text evidence="9">The sequence shown here is derived from an EMBL/GenBank/DDBJ whole genome shotgun (WGS) entry which is preliminary data.</text>
</comment>
<gene>
    <name evidence="9" type="ORF">P608_03815</name>
</gene>
<dbReference type="InterPro" id="IPR001584">
    <property type="entry name" value="Integrase_cat-core"/>
</dbReference>
<evidence type="ECO:0000256" key="6">
    <source>
        <dbReference type="ARBA" id="ARBA00022908"/>
    </source>
</evidence>
<dbReference type="GO" id="GO:0003676">
    <property type="term" value="F:nucleic acid binding"/>
    <property type="evidence" value="ECO:0007669"/>
    <property type="project" value="InterPro"/>
</dbReference>
<name>A0A0E3BYT2_9BURK</name>
<feature type="domain" description="Integrase catalytic" evidence="8">
    <location>
        <begin position="13"/>
        <end position="193"/>
    </location>
</feature>
<keyword evidence="4" id="KW-0378">Hydrolase</keyword>
<protein>
    <submittedName>
        <fullName evidence="9">Integrase</fullName>
    </submittedName>
</protein>
<evidence type="ECO:0000256" key="7">
    <source>
        <dbReference type="ARBA" id="ARBA00023172"/>
    </source>
</evidence>
<sequence>MFLIGPGKPKPESEHKPFKAYEPGYVHVDVKYLPQMQDEDKRRYVFVAIDRATRWVFIDIKQHKTAASAKAFLAAVRKAAAFRIHTILTDNGKEFTDRLFGSRTRQPTGEHEFVQLCQALGIEHRLTKPRTPKTNGMVERFNGRLNQVLRSHHFNSAEDLEKTLHRFVWLYNHHLPQKALGHEAPVQALKKWKMKAPDLFVKNVRNHPGPDNS</sequence>
<dbReference type="PANTHER" id="PTHR42648:SF11">
    <property type="entry name" value="TRANSPOSON TY4-P GAG-POL POLYPROTEIN"/>
    <property type="match status" value="1"/>
</dbReference>
<keyword evidence="1" id="KW-0540">Nuclease</keyword>
<evidence type="ECO:0000256" key="2">
    <source>
        <dbReference type="ARBA" id="ARBA00022723"/>
    </source>
</evidence>
<dbReference type="InterPro" id="IPR012337">
    <property type="entry name" value="RNaseH-like_sf"/>
</dbReference>
<dbReference type="Gene3D" id="3.30.420.10">
    <property type="entry name" value="Ribonuclease H-like superfamily/Ribonuclease H"/>
    <property type="match status" value="1"/>
</dbReference>
<evidence type="ECO:0000256" key="4">
    <source>
        <dbReference type="ARBA" id="ARBA00022801"/>
    </source>
</evidence>
<dbReference type="GO" id="GO:0015074">
    <property type="term" value="P:DNA integration"/>
    <property type="evidence" value="ECO:0007669"/>
    <property type="project" value="UniProtKB-KW"/>
</dbReference>
<dbReference type="EMBL" id="AWTP01000027">
    <property type="protein sequence ID" value="KGH19834.1"/>
    <property type="molecule type" value="Genomic_DNA"/>
</dbReference>
<dbReference type="InterPro" id="IPR039537">
    <property type="entry name" value="Retrotran_Ty1/copia-like"/>
</dbReference>
<dbReference type="SUPFAM" id="SSF53098">
    <property type="entry name" value="Ribonuclease H-like"/>
    <property type="match status" value="1"/>
</dbReference>
<proteinExistence type="predicted"/>
<dbReference type="Proteomes" id="UP000029549">
    <property type="component" value="Unassembled WGS sequence"/>
</dbReference>
<dbReference type="AlphaFoldDB" id="A0A0E3BYT2"/>
<keyword evidence="2" id="KW-0479">Metal-binding</keyword>
<keyword evidence="7" id="KW-0233">DNA recombination</keyword>
<dbReference type="Pfam" id="PF00665">
    <property type="entry name" value="rve"/>
    <property type="match status" value="1"/>
</dbReference>
<evidence type="ECO:0000256" key="5">
    <source>
        <dbReference type="ARBA" id="ARBA00022842"/>
    </source>
</evidence>